<dbReference type="OrthoDB" id="5972646at2759"/>
<dbReference type="AlphaFoldDB" id="A0A2B4R747"/>
<reference evidence="2" key="1">
    <citation type="journal article" date="2017" name="bioRxiv">
        <title>Comparative analysis of the genomes of Stylophora pistillata and Acropora digitifera provides evidence for extensive differences between species of corals.</title>
        <authorList>
            <person name="Voolstra C.R."/>
            <person name="Li Y."/>
            <person name="Liew Y.J."/>
            <person name="Baumgarten S."/>
            <person name="Zoccola D."/>
            <person name="Flot J.-F."/>
            <person name="Tambutte S."/>
            <person name="Allemand D."/>
            <person name="Aranda M."/>
        </authorList>
    </citation>
    <scope>NUCLEOTIDE SEQUENCE [LARGE SCALE GENOMIC DNA]</scope>
</reference>
<evidence type="ECO:0000313" key="1">
    <source>
        <dbReference type="EMBL" id="PFX12218.1"/>
    </source>
</evidence>
<gene>
    <name evidence="1" type="ORF">AWC38_SpisGene23863</name>
</gene>
<comment type="caution">
    <text evidence="1">The sequence shown here is derived from an EMBL/GenBank/DDBJ whole genome shotgun (WGS) entry which is preliminary data.</text>
</comment>
<accession>A0A2B4R747</accession>
<organism evidence="1 2">
    <name type="scientific">Stylophora pistillata</name>
    <name type="common">Smooth cauliflower coral</name>
    <dbReference type="NCBI Taxonomy" id="50429"/>
    <lineage>
        <taxon>Eukaryota</taxon>
        <taxon>Metazoa</taxon>
        <taxon>Cnidaria</taxon>
        <taxon>Anthozoa</taxon>
        <taxon>Hexacorallia</taxon>
        <taxon>Scleractinia</taxon>
        <taxon>Astrocoeniina</taxon>
        <taxon>Pocilloporidae</taxon>
        <taxon>Stylophora</taxon>
    </lineage>
</organism>
<dbReference type="EMBL" id="LSMT01001512">
    <property type="protein sequence ID" value="PFX12218.1"/>
    <property type="molecule type" value="Genomic_DNA"/>
</dbReference>
<proteinExistence type="predicted"/>
<sequence length="335" mass="38005">MADCVDDLSVWGEDFEAILGILEDDDEVEEQFSVAVRNKYKTRGGYDAHRAAKHNNLNNQQEGLEEVQQLTLSVLAEIIYRAVRGVKERKVLTENLRKELSNYSYHQLQEDSNEFSAIKAIYEGYTRNGDAEKFFMANIMQQLRSHNIKTVFSDKEKAGMQYLGGYVLHNLHKKHGRTNSLESQQAMARLKAGKLESITDSGQKLVSALNCGGLWSITQPAQQIFLKTECHFRQFTSKPDLQRLDISGITNKATSDSDILANYNLMISDAELEPDSHVCKDVLPGIVSLYVHVHSFSFAKDVIQHYKIKATQTKASALRKEISRSRQGDDQQRQE</sequence>
<keyword evidence="2" id="KW-1185">Reference proteome</keyword>
<protein>
    <submittedName>
        <fullName evidence="1">Uncharacterized protein</fullName>
    </submittedName>
</protein>
<dbReference type="Proteomes" id="UP000225706">
    <property type="component" value="Unassembled WGS sequence"/>
</dbReference>
<name>A0A2B4R747_STYPI</name>
<evidence type="ECO:0000313" key="2">
    <source>
        <dbReference type="Proteomes" id="UP000225706"/>
    </source>
</evidence>